<dbReference type="GO" id="GO:0015562">
    <property type="term" value="F:efflux transmembrane transporter activity"/>
    <property type="evidence" value="ECO:0007669"/>
    <property type="project" value="InterPro"/>
</dbReference>
<keyword evidence="6" id="KW-0472">Membrane</keyword>
<organism evidence="10 11">
    <name type="scientific">Cupriavidus phytorum</name>
    <dbReference type="NCBI Taxonomy" id="3024399"/>
    <lineage>
        <taxon>Bacteria</taxon>
        <taxon>Pseudomonadati</taxon>
        <taxon>Pseudomonadota</taxon>
        <taxon>Betaproteobacteria</taxon>
        <taxon>Burkholderiales</taxon>
        <taxon>Burkholderiaceae</taxon>
        <taxon>Cupriavidus</taxon>
    </lineage>
</organism>
<dbReference type="SUPFAM" id="SSF56954">
    <property type="entry name" value="Outer membrane efflux proteins (OEP)"/>
    <property type="match status" value="1"/>
</dbReference>
<keyword evidence="5" id="KW-0812">Transmembrane</keyword>
<evidence type="ECO:0000256" key="8">
    <source>
        <dbReference type="SAM" id="MobiDB-lite"/>
    </source>
</evidence>
<evidence type="ECO:0000256" key="6">
    <source>
        <dbReference type="ARBA" id="ARBA00023136"/>
    </source>
</evidence>
<evidence type="ECO:0000256" key="1">
    <source>
        <dbReference type="ARBA" id="ARBA00004442"/>
    </source>
</evidence>
<evidence type="ECO:0000256" key="2">
    <source>
        <dbReference type="ARBA" id="ARBA00007613"/>
    </source>
</evidence>
<dbReference type="InterPro" id="IPR051906">
    <property type="entry name" value="TolC-like"/>
</dbReference>
<reference evidence="10" key="1">
    <citation type="submission" date="2018-06" db="EMBL/GenBank/DDBJ databases">
        <title>Genomic Encyclopedia of Type Strains, Phase IV (KMG-V): Genome sequencing to study the core and pangenomes of soil and plant-associated prokaryotes.</title>
        <authorList>
            <person name="Whitman W."/>
        </authorList>
    </citation>
    <scope>NUCLEOTIDE SEQUENCE [LARGE SCALE GENOMIC DNA]</scope>
    <source>
        <strain evidence="10">MLR2-44</strain>
    </source>
</reference>
<feature type="region of interest" description="Disordered" evidence="8">
    <location>
        <begin position="477"/>
        <end position="510"/>
    </location>
</feature>
<dbReference type="Pfam" id="PF02321">
    <property type="entry name" value="OEP"/>
    <property type="match status" value="2"/>
</dbReference>
<dbReference type="PANTHER" id="PTHR30026:SF20">
    <property type="entry name" value="OUTER MEMBRANE PROTEIN TOLC"/>
    <property type="match status" value="1"/>
</dbReference>
<dbReference type="InterPro" id="IPR003423">
    <property type="entry name" value="OMP_efflux"/>
</dbReference>
<dbReference type="Proteomes" id="UP000249638">
    <property type="component" value="Unassembled WGS sequence"/>
</dbReference>
<evidence type="ECO:0000256" key="7">
    <source>
        <dbReference type="ARBA" id="ARBA00023237"/>
    </source>
</evidence>
<sequence length="510" mass="54365">MTFAPNAQPGAIRTRLAIAASLLAPLLAMMPAAPAGAADLLQVYRDAQANDAQFASARAQLLATREKLPQGRAGLLPQVVGTAGANRTKLDQTASLPIGGAPSASGTRFFNNNNWQLQLSQPLFRWDRWETYKQGELAAQAGEVTFHQAELDLITRSAQAYFDVLAAQDNLYLARAQKKAIAEQLEQAKRNFEVGTATIVDANDAQARFDLATSTEIAAQSDLEIKRATLQQITGKPVDELMGLRAEAPIPGPQPPDVNAWAAQAETSNLQVNLASYNLETAQRETNKAKAGHLPSVDLVASYGFNNQTGSATQAISTHYNASQIGVQLTLPIFAGGQIQSRVRETLALADKAASDLEFARRTAAQTARQTYSGVSNGLAQVKALEAAERSATSAVESNQLGYEVGVRINIDVLNAEAQLFSTRRDLAKARYDTIMNGLRLKASTGVLQEADVVQINTLLTSVPGSLYKLPVPAQAQAQAGAKAPANPRASSAERRGTRREATPAGTPRS</sequence>
<keyword evidence="9" id="KW-0732">Signal</keyword>
<dbReference type="NCBIfam" id="TIGR01844">
    <property type="entry name" value="type_I_sec_TolC"/>
    <property type="match status" value="1"/>
</dbReference>
<dbReference type="GO" id="GO:0009279">
    <property type="term" value="C:cell outer membrane"/>
    <property type="evidence" value="ECO:0007669"/>
    <property type="project" value="UniProtKB-SubCell"/>
</dbReference>
<feature type="compositionally biased region" description="Basic and acidic residues" evidence="8">
    <location>
        <begin position="492"/>
        <end position="502"/>
    </location>
</feature>
<dbReference type="GO" id="GO:1990281">
    <property type="term" value="C:efflux pump complex"/>
    <property type="evidence" value="ECO:0007669"/>
    <property type="project" value="TreeGrafter"/>
</dbReference>
<dbReference type="GO" id="GO:0015288">
    <property type="term" value="F:porin activity"/>
    <property type="evidence" value="ECO:0007669"/>
    <property type="project" value="TreeGrafter"/>
</dbReference>
<keyword evidence="7" id="KW-0998">Cell outer membrane</keyword>
<dbReference type="InterPro" id="IPR010130">
    <property type="entry name" value="T1SS_OMP_TolC"/>
</dbReference>
<feature type="signal peptide" evidence="9">
    <location>
        <begin position="1"/>
        <end position="37"/>
    </location>
</feature>
<comment type="similarity">
    <text evidence="2">Belongs to the outer membrane factor (OMF) (TC 1.B.17) family.</text>
</comment>
<proteinExistence type="inferred from homology"/>
<feature type="chain" id="PRO_5016088046" evidence="9">
    <location>
        <begin position="38"/>
        <end position="510"/>
    </location>
</feature>
<evidence type="ECO:0000256" key="3">
    <source>
        <dbReference type="ARBA" id="ARBA00022448"/>
    </source>
</evidence>
<accession>A0A2W7P642</accession>
<keyword evidence="3" id="KW-0813">Transport</keyword>
<evidence type="ECO:0000313" key="11">
    <source>
        <dbReference type="Proteomes" id="UP000249638"/>
    </source>
</evidence>
<evidence type="ECO:0000256" key="4">
    <source>
        <dbReference type="ARBA" id="ARBA00022452"/>
    </source>
</evidence>
<dbReference type="EMBL" id="QKZN01000004">
    <property type="protein sequence ID" value="PZX29410.1"/>
    <property type="molecule type" value="Genomic_DNA"/>
</dbReference>
<evidence type="ECO:0000256" key="5">
    <source>
        <dbReference type="ARBA" id="ARBA00022692"/>
    </source>
</evidence>
<protein>
    <submittedName>
        <fullName evidence="10">Outer membrane protein</fullName>
    </submittedName>
</protein>
<evidence type="ECO:0000256" key="9">
    <source>
        <dbReference type="SAM" id="SignalP"/>
    </source>
</evidence>
<keyword evidence="11" id="KW-1185">Reference proteome</keyword>
<evidence type="ECO:0000313" key="10">
    <source>
        <dbReference type="EMBL" id="PZX29410.1"/>
    </source>
</evidence>
<dbReference type="AlphaFoldDB" id="A0A2W7P642"/>
<feature type="compositionally biased region" description="Low complexity" evidence="8">
    <location>
        <begin position="477"/>
        <end position="490"/>
    </location>
</feature>
<name>A0A2W7P642_9BURK</name>
<dbReference type="Gene3D" id="1.20.1600.10">
    <property type="entry name" value="Outer membrane efflux proteins (OEP)"/>
    <property type="match status" value="1"/>
</dbReference>
<keyword evidence="4" id="KW-1134">Transmembrane beta strand</keyword>
<comment type="caution">
    <text evidence="10">The sequence shown here is derived from an EMBL/GenBank/DDBJ whole genome shotgun (WGS) entry which is preliminary data.</text>
</comment>
<comment type="subcellular location">
    <subcellularLocation>
        <location evidence="1">Cell outer membrane</location>
    </subcellularLocation>
</comment>
<gene>
    <name evidence="10" type="ORF">C7416_104414</name>
</gene>
<dbReference type="PANTHER" id="PTHR30026">
    <property type="entry name" value="OUTER MEMBRANE PROTEIN TOLC"/>
    <property type="match status" value="1"/>
</dbReference>